<reference evidence="1" key="1">
    <citation type="submission" date="2014-09" db="EMBL/GenBank/DDBJ databases">
        <authorList>
            <person name="Magalhaes I.L.F."/>
            <person name="Oliveira U."/>
            <person name="Santos F.R."/>
            <person name="Vidigal T.H.D.A."/>
            <person name="Brescovit A.D."/>
            <person name="Santos A.J."/>
        </authorList>
    </citation>
    <scope>NUCLEOTIDE SEQUENCE</scope>
    <source>
        <tissue evidence="1">Shoot tissue taken approximately 20 cm above the soil surface</tissue>
    </source>
</reference>
<accession>A0A0A9HLX2</accession>
<organism evidence="1">
    <name type="scientific">Arundo donax</name>
    <name type="common">Giant reed</name>
    <name type="synonym">Donax arundinaceus</name>
    <dbReference type="NCBI Taxonomy" id="35708"/>
    <lineage>
        <taxon>Eukaryota</taxon>
        <taxon>Viridiplantae</taxon>
        <taxon>Streptophyta</taxon>
        <taxon>Embryophyta</taxon>
        <taxon>Tracheophyta</taxon>
        <taxon>Spermatophyta</taxon>
        <taxon>Magnoliopsida</taxon>
        <taxon>Liliopsida</taxon>
        <taxon>Poales</taxon>
        <taxon>Poaceae</taxon>
        <taxon>PACMAD clade</taxon>
        <taxon>Arundinoideae</taxon>
        <taxon>Arundineae</taxon>
        <taxon>Arundo</taxon>
    </lineage>
</organism>
<dbReference type="EMBL" id="GBRH01159786">
    <property type="protein sequence ID" value="JAE38110.1"/>
    <property type="molecule type" value="Transcribed_RNA"/>
</dbReference>
<evidence type="ECO:0000313" key="1">
    <source>
        <dbReference type="EMBL" id="JAE38110.1"/>
    </source>
</evidence>
<name>A0A0A9HLX2_ARUDO</name>
<sequence>MHSLAMRCYFLVTSQEAIASDEWSLPRIYSQLFCRVMDHLNLCAGLVCYF</sequence>
<reference evidence="1" key="2">
    <citation type="journal article" date="2015" name="Data Brief">
        <title>Shoot transcriptome of the giant reed, Arundo donax.</title>
        <authorList>
            <person name="Barrero R.A."/>
            <person name="Guerrero F.D."/>
            <person name="Moolhuijzen P."/>
            <person name="Goolsby J.A."/>
            <person name="Tidwell J."/>
            <person name="Bellgard S.E."/>
            <person name="Bellgard M.I."/>
        </authorList>
    </citation>
    <scope>NUCLEOTIDE SEQUENCE</scope>
    <source>
        <tissue evidence="1">Shoot tissue taken approximately 20 cm above the soil surface</tissue>
    </source>
</reference>
<proteinExistence type="predicted"/>
<protein>
    <submittedName>
        <fullName evidence="1">Uncharacterized protein</fullName>
    </submittedName>
</protein>
<dbReference type="AlphaFoldDB" id="A0A0A9HLX2"/>